<dbReference type="EMBL" id="MHKD01000042">
    <property type="protein sequence ID" value="OGY81689.1"/>
    <property type="molecule type" value="Genomic_DNA"/>
</dbReference>
<evidence type="ECO:0000256" key="11">
    <source>
        <dbReference type="ARBA" id="ARBA00023136"/>
    </source>
</evidence>
<feature type="domain" description="Penicillin-binding protein dimerisation" evidence="15">
    <location>
        <begin position="96"/>
        <end position="269"/>
    </location>
</feature>
<name>A0A1G2AZ00_9BACT</name>
<dbReference type="InterPro" id="IPR017790">
    <property type="entry name" value="Penicillin-binding_protein_2"/>
</dbReference>
<keyword evidence="12" id="KW-0961">Cell wall biogenesis/degradation</keyword>
<evidence type="ECO:0000256" key="12">
    <source>
        <dbReference type="ARBA" id="ARBA00023316"/>
    </source>
</evidence>
<keyword evidence="6 13" id="KW-0812">Transmembrane</keyword>
<evidence type="ECO:0000256" key="5">
    <source>
        <dbReference type="ARBA" id="ARBA00022670"/>
    </source>
</evidence>
<evidence type="ECO:0000256" key="2">
    <source>
        <dbReference type="ARBA" id="ARBA00004236"/>
    </source>
</evidence>
<feature type="transmembrane region" description="Helical" evidence="13">
    <location>
        <begin position="53"/>
        <end position="73"/>
    </location>
</feature>
<proteinExistence type="predicted"/>
<dbReference type="Pfam" id="PF00905">
    <property type="entry name" value="Transpeptidase"/>
    <property type="match status" value="1"/>
</dbReference>
<evidence type="ECO:0000256" key="10">
    <source>
        <dbReference type="ARBA" id="ARBA00022989"/>
    </source>
</evidence>
<dbReference type="Proteomes" id="UP000176952">
    <property type="component" value="Unassembled WGS sequence"/>
</dbReference>
<organism evidence="16 17">
    <name type="scientific">Candidatus Kerfeldbacteria bacterium RIFCSPHIGHO2_12_FULL_48_17</name>
    <dbReference type="NCBI Taxonomy" id="1798542"/>
    <lineage>
        <taxon>Bacteria</taxon>
        <taxon>Candidatus Kerfeldiibacteriota</taxon>
    </lineage>
</organism>
<dbReference type="GO" id="GO:0006508">
    <property type="term" value="P:proteolysis"/>
    <property type="evidence" value="ECO:0007669"/>
    <property type="project" value="UniProtKB-KW"/>
</dbReference>
<dbReference type="Gene3D" id="3.40.710.10">
    <property type="entry name" value="DD-peptidase/beta-lactamase superfamily"/>
    <property type="match status" value="1"/>
</dbReference>
<dbReference type="GO" id="GO:0005886">
    <property type="term" value="C:plasma membrane"/>
    <property type="evidence" value="ECO:0007669"/>
    <property type="project" value="UniProtKB-SubCell"/>
</dbReference>
<dbReference type="GO" id="GO:0008360">
    <property type="term" value="P:regulation of cell shape"/>
    <property type="evidence" value="ECO:0007669"/>
    <property type="project" value="UniProtKB-KW"/>
</dbReference>
<dbReference type="GO" id="GO:0009002">
    <property type="term" value="F:serine-type D-Ala-D-Ala carboxypeptidase activity"/>
    <property type="evidence" value="ECO:0007669"/>
    <property type="project" value="InterPro"/>
</dbReference>
<dbReference type="InterPro" id="IPR012338">
    <property type="entry name" value="Beta-lactam/transpept-like"/>
</dbReference>
<evidence type="ECO:0000256" key="8">
    <source>
        <dbReference type="ARBA" id="ARBA00022960"/>
    </source>
</evidence>
<evidence type="ECO:0000256" key="6">
    <source>
        <dbReference type="ARBA" id="ARBA00022692"/>
    </source>
</evidence>
<keyword evidence="4" id="KW-0997">Cell inner membrane</keyword>
<evidence type="ECO:0000256" key="4">
    <source>
        <dbReference type="ARBA" id="ARBA00022519"/>
    </source>
</evidence>
<evidence type="ECO:0000256" key="9">
    <source>
        <dbReference type="ARBA" id="ARBA00022984"/>
    </source>
</evidence>
<sequence>MKHSENRYFFHGEPDVFDARLSDYSQQYTVENPFDAQPIRPRVGKKTTEKMRLFFPIIVLFVGFFILWGRLFFLQGFSGDHYLVAAEGNRVRVETVKASRGVIFDRRQNLLVKNIPSFRIDVIPGDLLQAEGARQRLKQLLKQYLPPDRDVNVDAFLESLPGYSFQAITLVEDIPQDTAILLTIKAQEIPGVRVVASARRQYLGNESLGHILGYTGKISQAEVEDPAYADYLLTDYVGKTGLEASYERVLKGVDGKKQIEVDSFGREKEVIAESESTGGKNLLLSLDQDLQTFIYEQVRAFFETSDATDAAVVVLDPRDGSILASLSFPTYDSNVFHQGTDSAKIEEIFQNPDNPLLFRPIQGTYPSGSTFKPVVAAAGLQEGVITPTTTVSSVGGIEIGQWVFPDWKPGGHGQTNVTKALAESVNTFFYIVGGGYNGDDGLGVERLTEYAKKFGFGEKSGIDLPSEVSGFLPTKQWKEDTYGERWYIGDTYHYAIGQGQILVTPLQLANSIATIINGGKLYQPRFVKEFLNPDGSVSSTPDPVIRREGFIDPQHLNTVKDGMRQAVLAGSARSLQELPVSSGGKTGTAQFGSGGKTHSWFVGFAPYENPEVVIAVLVEGAGGGNDAALPIARETLQWYFTR</sequence>
<dbReference type="GO" id="GO:0008658">
    <property type="term" value="F:penicillin binding"/>
    <property type="evidence" value="ECO:0007669"/>
    <property type="project" value="InterPro"/>
</dbReference>
<dbReference type="InterPro" id="IPR050515">
    <property type="entry name" value="Beta-lactam/transpept"/>
</dbReference>
<comment type="subcellular location">
    <subcellularLocation>
        <location evidence="2">Cell membrane</location>
    </subcellularLocation>
    <subcellularLocation>
        <location evidence="1">Membrane</location>
        <topology evidence="1">Single-pass membrane protein</topology>
    </subcellularLocation>
</comment>
<dbReference type="PANTHER" id="PTHR30627:SF2">
    <property type="entry name" value="PEPTIDOGLYCAN D,D-TRANSPEPTIDASE MRDA"/>
    <property type="match status" value="1"/>
</dbReference>
<evidence type="ECO:0000256" key="1">
    <source>
        <dbReference type="ARBA" id="ARBA00004167"/>
    </source>
</evidence>
<dbReference type="InterPro" id="IPR005311">
    <property type="entry name" value="PBP_dimer"/>
</dbReference>
<dbReference type="SUPFAM" id="SSF56601">
    <property type="entry name" value="beta-lactamase/transpeptidase-like"/>
    <property type="match status" value="1"/>
</dbReference>
<reference evidence="16 17" key="1">
    <citation type="journal article" date="2016" name="Nat. Commun.">
        <title>Thousands of microbial genomes shed light on interconnected biogeochemical processes in an aquifer system.</title>
        <authorList>
            <person name="Anantharaman K."/>
            <person name="Brown C.T."/>
            <person name="Hug L.A."/>
            <person name="Sharon I."/>
            <person name="Castelle C.J."/>
            <person name="Probst A.J."/>
            <person name="Thomas B.C."/>
            <person name="Singh A."/>
            <person name="Wilkins M.J."/>
            <person name="Karaoz U."/>
            <person name="Brodie E.L."/>
            <person name="Williams K.H."/>
            <person name="Hubbard S.S."/>
            <person name="Banfield J.F."/>
        </authorList>
    </citation>
    <scope>NUCLEOTIDE SEQUENCE [LARGE SCALE GENOMIC DNA]</scope>
</reference>
<keyword evidence="8" id="KW-0133">Cell shape</keyword>
<dbReference type="NCBIfam" id="TIGR03423">
    <property type="entry name" value="pbp2_mrdA"/>
    <property type="match status" value="1"/>
</dbReference>
<dbReference type="Gene3D" id="3.90.1310.10">
    <property type="entry name" value="Penicillin-binding protein 2a (Domain 2)"/>
    <property type="match status" value="1"/>
</dbReference>
<keyword evidence="11 13" id="KW-0472">Membrane</keyword>
<keyword evidence="7" id="KW-0378">Hydrolase</keyword>
<evidence type="ECO:0000256" key="13">
    <source>
        <dbReference type="SAM" id="Phobius"/>
    </source>
</evidence>
<dbReference type="STRING" id="1798542.A3F54_01350"/>
<dbReference type="GO" id="GO:0071555">
    <property type="term" value="P:cell wall organization"/>
    <property type="evidence" value="ECO:0007669"/>
    <property type="project" value="UniProtKB-KW"/>
</dbReference>
<dbReference type="InterPro" id="IPR001460">
    <property type="entry name" value="PCN-bd_Tpept"/>
</dbReference>
<keyword evidence="5" id="KW-0645">Protease</keyword>
<keyword evidence="3" id="KW-1003">Cell membrane</keyword>
<accession>A0A1G2AZ00</accession>
<evidence type="ECO:0000313" key="16">
    <source>
        <dbReference type="EMBL" id="OGY81689.1"/>
    </source>
</evidence>
<dbReference type="Pfam" id="PF03717">
    <property type="entry name" value="PBP_dimer"/>
    <property type="match status" value="1"/>
</dbReference>
<evidence type="ECO:0000256" key="3">
    <source>
        <dbReference type="ARBA" id="ARBA00022475"/>
    </source>
</evidence>
<evidence type="ECO:0000313" key="17">
    <source>
        <dbReference type="Proteomes" id="UP000176952"/>
    </source>
</evidence>
<dbReference type="PANTHER" id="PTHR30627">
    <property type="entry name" value="PEPTIDOGLYCAN D,D-TRANSPEPTIDASE"/>
    <property type="match status" value="1"/>
</dbReference>
<keyword evidence="10 13" id="KW-1133">Transmembrane helix</keyword>
<keyword evidence="9" id="KW-0573">Peptidoglycan synthesis</keyword>
<dbReference type="GO" id="GO:0071972">
    <property type="term" value="F:peptidoglycan L,D-transpeptidase activity"/>
    <property type="evidence" value="ECO:0007669"/>
    <property type="project" value="TreeGrafter"/>
</dbReference>
<evidence type="ECO:0000259" key="14">
    <source>
        <dbReference type="Pfam" id="PF00905"/>
    </source>
</evidence>
<protein>
    <submittedName>
        <fullName evidence="16">Penicillin-binding protein 2</fullName>
    </submittedName>
</protein>
<dbReference type="AlphaFoldDB" id="A0A1G2AZ00"/>
<dbReference type="SUPFAM" id="SSF56519">
    <property type="entry name" value="Penicillin binding protein dimerisation domain"/>
    <property type="match status" value="1"/>
</dbReference>
<comment type="caution">
    <text evidence="16">The sequence shown here is derived from an EMBL/GenBank/DDBJ whole genome shotgun (WGS) entry which is preliminary data.</text>
</comment>
<dbReference type="GO" id="GO:0009252">
    <property type="term" value="P:peptidoglycan biosynthetic process"/>
    <property type="evidence" value="ECO:0007669"/>
    <property type="project" value="UniProtKB-KW"/>
</dbReference>
<feature type="domain" description="Penicillin-binding protein transpeptidase" evidence="14">
    <location>
        <begin position="311"/>
        <end position="636"/>
    </location>
</feature>
<gene>
    <name evidence="16" type="ORF">A3F54_01350</name>
</gene>
<evidence type="ECO:0000259" key="15">
    <source>
        <dbReference type="Pfam" id="PF03717"/>
    </source>
</evidence>
<dbReference type="Gene3D" id="3.30.1390.30">
    <property type="entry name" value="Penicillin-binding protein 2a, domain 3"/>
    <property type="match status" value="1"/>
</dbReference>
<evidence type="ECO:0000256" key="7">
    <source>
        <dbReference type="ARBA" id="ARBA00022801"/>
    </source>
</evidence>
<dbReference type="InterPro" id="IPR036138">
    <property type="entry name" value="PBP_dimer_sf"/>
</dbReference>